<dbReference type="InterPro" id="IPR050490">
    <property type="entry name" value="Bact_solute-bd_prot1"/>
</dbReference>
<dbReference type="Pfam" id="PF13416">
    <property type="entry name" value="SBP_bac_8"/>
    <property type="match status" value="1"/>
</dbReference>
<evidence type="ECO:0000313" key="3">
    <source>
        <dbReference type="EMBL" id="AEF83331.1"/>
    </source>
</evidence>
<dbReference type="Gene3D" id="3.40.190.10">
    <property type="entry name" value="Periplasmic binding protein-like II"/>
    <property type="match status" value="1"/>
</dbReference>
<dbReference type="eggNOG" id="COG1653">
    <property type="taxonomic scope" value="Bacteria"/>
</dbReference>
<name>F5Y8A1_LEAAZ</name>
<dbReference type="CDD" id="cd13585">
    <property type="entry name" value="PBP2_TMBP_like"/>
    <property type="match status" value="1"/>
</dbReference>
<dbReference type="STRING" id="545695.TREAZ_0981"/>
<dbReference type="PROSITE" id="PS51257">
    <property type="entry name" value="PROKAR_LIPOPROTEIN"/>
    <property type="match status" value="1"/>
</dbReference>
<evidence type="ECO:0000256" key="2">
    <source>
        <dbReference type="ARBA" id="ARBA00008520"/>
    </source>
</evidence>
<accession>F5Y8A1</accession>
<dbReference type="RefSeq" id="WP_015711004.1">
    <property type="nucleotide sequence ID" value="NC_015577.1"/>
</dbReference>
<comment type="subcellular location">
    <subcellularLocation>
        <location evidence="1">Periplasm</location>
    </subcellularLocation>
</comment>
<protein>
    <submittedName>
        <fullName evidence="3">Putative bacterial extracellular solute-binding protein</fullName>
    </submittedName>
</protein>
<dbReference type="AlphaFoldDB" id="F5Y8A1"/>
<dbReference type="Proteomes" id="UP000009222">
    <property type="component" value="Chromosome"/>
</dbReference>
<dbReference type="PANTHER" id="PTHR43649:SF12">
    <property type="entry name" value="DIACETYLCHITOBIOSE BINDING PROTEIN DASA"/>
    <property type="match status" value="1"/>
</dbReference>
<dbReference type="HOGENOM" id="CLU_031285_10_5_12"/>
<dbReference type="PANTHER" id="PTHR43649">
    <property type="entry name" value="ARABINOSE-BINDING PROTEIN-RELATED"/>
    <property type="match status" value="1"/>
</dbReference>
<dbReference type="SUPFAM" id="SSF53850">
    <property type="entry name" value="Periplasmic binding protein-like II"/>
    <property type="match status" value="1"/>
</dbReference>
<dbReference type="OrthoDB" id="383937at2"/>
<organism evidence="3 4">
    <name type="scientific">Leadbettera azotonutricia (strain ATCC BAA-888 / DSM 13862 / ZAS-9)</name>
    <name type="common">Treponema azotonutricium</name>
    <dbReference type="NCBI Taxonomy" id="545695"/>
    <lineage>
        <taxon>Bacteria</taxon>
        <taxon>Pseudomonadati</taxon>
        <taxon>Spirochaetota</taxon>
        <taxon>Spirochaetia</taxon>
        <taxon>Spirochaetales</taxon>
        <taxon>Breznakiellaceae</taxon>
        <taxon>Leadbettera</taxon>
    </lineage>
</organism>
<dbReference type="KEGG" id="taz:TREAZ_0981"/>
<sequence length="418" mass="46885">MKKGRKIFLLVLTFIVAMVLLACEGKSKAAAAGDEKVNLRLSFWFGAADMPAWQKGIDEYMALHPNVTIIAESTPWGEYWTKLNSQIAADAQADIIGMVSMYSNFFIRNGALYDFSPYIKKENFNLADFWPGMMEAYTVNGGVYCFPYDLSTNLLLCNLDIFEEMGVEYRPEGYSMEEFVQISKKLTNSSHYASYFYVDGWVMYDLLCAAGVNPLDSSGNIALNKSDAVNTIQWLADLALVNGTQPRWDRGTAAESLFMSKRVAMYSVNPEWVMKIRTDMPDIKLDVMDYPFLGKNGKRVTEGGSFAISSKTKYPDIAWDFLKTYTSSEKLGEIVGATHRGIPGRVSSAPLMLTSKLAVPHSQLFFDIMKGSTWIDYPFRTESEVELANVLDQIYIGQVTAKQGMDNFMKAVAEIQAR</sequence>
<dbReference type="GO" id="GO:0042597">
    <property type="term" value="C:periplasmic space"/>
    <property type="evidence" value="ECO:0007669"/>
    <property type="project" value="UniProtKB-SubCell"/>
</dbReference>
<evidence type="ECO:0000313" key="4">
    <source>
        <dbReference type="Proteomes" id="UP000009222"/>
    </source>
</evidence>
<reference evidence="4" key="1">
    <citation type="submission" date="2009-12" db="EMBL/GenBank/DDBJ databases">
        <title>Complete sequence of Treponema azotonutricium strain ZAS-9.</title>
        <authorList>
            <person name="Tetu S.G."/>
            <person name="Matson E."/>
            <person name="Ren Q."/>
            <person name="Seshadri R."/>
            <person name="Elbourne L."/>
            <person name="Hassan K.A."/>
            <person name="Durkin A."/>
            <person name="Radune D."/>
            <person name="Mohamoud Y."/>
            <person name="Shay R."/>
            <person name="Jin S."/>
            <person name="Zhang X."/>
            <person name="Lucey K."/>
            <person name="Ballor N.R."/>
            <person name="Ottesen E."/>
            <person name="Rosenthal R."/>
            <person name="Allen A."/>
            <person name="Leadbetter J.R."/>
            <person name="Paulsen I.T."/>
        </authorList>
    </citation>
    <scope>NUCLEOTIDE SEQUENCE [LARGE SCALE GENOMIC DNA]</scope>
    <source>
        <strain evidence="4">ATCC BAA-888 / DSM 13862 / ZAS-9</strain>
    </source>
</reference>
<dbReference type="InterPro" id="IPR006059">
    <property type="entry name" value="SBP"/>
</dbReference>
<dbReference type="InParanoid" id="F5Y8A1"/>
<comment type="similarity">
    <text evidence="2">Belongs to the bacterial solute-binding protein 1 family.</text>
</comment>
<evidence type="ECO:0000256" key="1">
    <source>
        <dbReference type="ARBA" id="ARBA00004418"/>
    </source>
</evidence>
<keyword evidence="4" id="KW-1185">Reference proteome</keyword>
<dbReference type="EMBL" id="CP001841">
    <property type="protein sequence ID" value="AEF83331.1"/>
    <property type="molecule type" value="Genomic_DNA"/>
</dbReference>
<proteinExistence type="inferred from homology"/>
<gene>
    <name evidence="3" type="ordered locus">TREAZ_0981</name>
</gene>
<reference evidence="3 4" key="2">
    <citation type="journal article" date="2011" name="ISME J.">
        <title>RNA-seq reveals cooperative metabolic interactions between two termite-gut spirochete species in co-culture.</title>
        <authorList>
            <person name="Rosenthal A.Z."/>
            <person name="Matson E.G."/>
            <person name="Eldar A."/>
            <person name="Leadbetter J.R."/>
        </authorList>
    </citation>
    <scope>NUCLEOTIDE SEQUENCE [LARGE SCALE GENOMIC DNA]</scope>
    <source>
        <strain evidence="4">ATCC BAA-888 / DSM 13862 / ZAS-9</strain>
    </source>
</reference>